<keyword evidence="2" id="KW-1185">Reference proteome</keyword>
<organism evidence="1 2">
    <name type="scientific">Cirrhinus mrigala</name>
    <name type="common">Mrigala</name>
    <dbReference type="NCBI Taxonomy" id="683832"/>
    <lineage>
        <taxon>Eukaryota</taxon>
        <taxon>Metazoa</taxon>
        <taxon>Chordata</taxon>
        <taxon>Craniata</taxon>
        <taxon>Vertebrata</taxon>
        <taxon>Euteleostomi</taxon>
        <taxon>Actinopterygii</taxon>
        <taxon>Neopterygii</taxon>
        <taxon>Teleostei</taxon>
        <taxon>Ostariophysi</taxon>
        <taxon>Cypriniformes</taxon>
        <taxon>Cyprinidae</taxon>
        <taxon>Labeoninae</taxon>
        <taxon>Labeonini</taxon>
        <taxon>Cirrhinus</taxon>
    </lineage>
</organism>
<dbReference type="AlphaFoldDB" id="A0ABD0RUR6"/>
<gene>
    <name evidence="1" type="ORF">M9458_000322</name>
</gene>
<feature type="non-terminal residue" evidence="1">
    <location>
        <position position="86"/>
    </location>
</feature>
<comment type="caution">
    <text evidence="1">The sequence shown here is derived from an EMBL/GenBank/DDBJ whole genome shotgun (WGS) entry which is preliminary data.</text>
</comment>
<sequence>LHLSVNRPRERLRPLAVLLQCEAPPLVLLARLLLTPPLHLEFHPFHPGPALLQSTQMLLGVVRWSRPLRCRLDPLAYRPLCRPAYL</sequence>
<reference evidence="1 2" key="1">
    <citation type="submission" date="2024-05" db="EMBL/GenBank/DDBJ databases">
        <title>Genome sequencing and assembly of Indian major carp, Cirrhinus mrigala (Hamilton, 1822).</title>
        <authorList>
            <person name="Mohindra V."/>
            <person name="Chowdhury L.M."/>
            <person name="Lal K."/>
            <person name="Jena J.K."/>
        </authorList>
    </citation>
    <scope>NUCLEOTIDE SEQUENCE [LARGE SCALE GENOMIC DNA]</scope>
    <source>
        <strain evidence="1">CM1030</strain>
        <tissue evidence="1">Blood</tissue>
    </source>
</reference>
<proteinExistence type="predicted"/>
<protein>
    <submittedName>
        <fullName evidence="1">Uncharacterized protein</fullName>
    </submittedName>
</protein>
<feature type="non-terminal residue" evidence="1">
    <location>
        <position position="1"/>
    </location>
</feature>
<accession>A0ABD0RUR6</accession>
<dbReference type="Proteomes" id="UP001529510">
    <property type="component" value="Unassembled WGS sequence"/>
</dbReference>
<evidence type="ECO:0000313" key="2">
    <source>
        <dbReference type="Proteomes" id="UP001529510"/>
    </source>
</evidence>
<evidence type="ECO:0000313" key="1">
    <source>
        <dbReference type="EMBL" id="KAL0202304.1"/>
    </source>
</evidence>
<dbReference type="EMBL" id="JAMKFB020000001">
    <property type="protein sequence ID" value="KAL0202304.1"/>
    <property type="molecule type" value="Genomic_DNA"/>
</dbReference>
<name>A0ABD0RUR6_CIRMR</name>